<reference evidence="3" key="1">
    <citation type="submission" date="2019-10" db="EMBL/GenBank/DDBJ databases">
        <title>Lacipirellula parvula gen. nov., sp. nov., representing a lineage of planctomycetes widespread in freshwater anoxic habitats, and description of the family Lacipirellulaceae.</title>
        <authorList>
            <person name="Dedysh S.N."/>
            <person name="Kulichevskaya I.S."/>
            <person name="Beletsky A.V."/>
            <person name="Rakitin A.L."/>
            <person name="Mardanov A.V."/>
            <person name="Ivanova A.A."/>
            <person name="Saltykova V.X."/>
            <person name="Rijpstra W.I.C."/>
            <person name="Sinninghe Damste J.S."/>
            <person name="Ravin N.V."/>
        </authorList>
    </citation>
    <scope>NUCLEOTIDE SEQUENCE [LARGE SCALE GENOMIC DNA]</scope>
    <source>
        <strain evidence="3">PX69</strain>
    </source>
</reference>
<protein>
    <submittedName>
        <fullName evidence="2">Uncharacterized protein</fullName>
    </submittedName>
</protein>
<accession>A0A5K7XIG6</accession>
<sequence length="163" mass="17712">MLDPTEQSKISGVVRLGCPPATAAKFVGRTPEQLEAELQRNEPLARELLQSEAEAVVRHMGNIHKAANDEKNWRTSVWWLEQHARTGARPEDAVSLPAAVFEALQRIAELIVAEIPDAARRQAVLTQLLNIAAECVGKSEPPPAASSDRIALPAPTAEEDLTL</sequence>
<name>A0A5K7XIG6_9BACT</name>
<dbReference type="Proteomes" id="UP000326837">
    <property type="component" value="Chromosome"/>
</dbReference>
<keyword evidence="3" id="KW-1185">Reference proteome</keyword>
<organism evidence="2 3">
    <name type="scientific">Lacipirellula parvula</name>
    <dbReference type="NCBI Taxonomy" id="2650471"/>
    <lineage>
        <taxon>Bacteria</taxon>
        <taxon>Pseudomonadati</taxon>
        <taxon>Planctomycetota</taxon>
        <taxon>Planctomycetia</taxon>
        <taxon>Pirellulales</taxon>
        <taxon>Lacipirellulaceae</taxon>
        <taxon>Lacipirellula</taxon>
    </lineage>
</organism>
<evidence type="ECO:0000313" key="3">
    <source>
        <dbReference type="Proteomes" id="UP000326837"/>
    </source>
</evidence>
<evidence type="ECO:0000313" key="2">
    <source>
        <dbReference type="EMBL" id="BBO36205.1"/>
    </source>
</evidence>
<dbReference type="RefSeq" id="WP_152101414.1">
    <property type="nucleotide sequence ID" value="NZ_AP021861.1"/>
</dbReference>
<evidence type="ECO:0000256" key="1">
    <source>
        <dbReference type="SAM" id="MobiDB-lite"/>
    </source>
</evidence>
<proteinExistence type="predicted"/>
<gene>
    <name evidence="2" type="ORF">PLANPX_5817</name>
</gene>
<dbReference type="AlphaFoldDB" id="A0A5K7XIG6"/>
<dbReference type="KEGG" id="lpav:PLANPX_5817"/>
<feature type="region of interest" description="Disordered" evidence="1">
    <location>
        <begin position="139"/>
        <end position="163"/>
    </location>
</feature>
<dbReference type="EMBL" id="AP021861">
    <property type="protein sequence ID" value="BBO36205.1"/>
    <property type="molecule type" value="Genomic_DNA"/>
</dbReference>